<proteinExistence type="inferred from homology"/>
<comment type="similarity">
    <text evidence="1">Belongs to the LysR transcriptional regulatory family.</text>
</comment>
<keyword evidence="3" id="KW-0238">DNA-binding</keyword>
<dbReference type="InterPro" id="IPR005119">
    <property type="entry name" value="LysR_subst-bd"/>
</dbReference>
<comment type="caution">
    <text evidence="6">The sequence shown here is derived from an EMBL/GenBank/DDBJ whole genome shotgun (WGS) entry which is preliminary data.</text>
</comment>
<feature type="domain" description="HTH lysR-type" evidence="5">
    <location>
        <begin position="2"/>
        <end position="59"/>
    </location>
</feature>
<dbReference type="PRINTS" id="PR00039">
    <property type="entry name" value="HTHLYSR"/>
</dbReference>
<keyword evidence="4" id="KW-0804">Transcription</keyword>
<dbReference type="Proteomes" id="UP001165583">
    <property type="component" value="Unassembled WGS sequence"/>
</dbReference>
<organism evidence="6 7">
    <name type="scientific">Novosphingobium mangrovi</name>
    <name type="common">ex Huang et al. 2023</name>
    <dbReference type="NCBI Taxonomy" id="2976432"/>
    <lineage>
        <taxon>Bacteria</taxon>
        <taxon>Pseudomonadati</taxon>
        <taxon>Pseudomonadota</taxon>
        <taxon>Alphaproteobacteria</taxon>
        <taxon>Sphingomonadales</taxon>
        <taxon>Sphingomonadaceae</taxon>
        <taxon>Novosphingobium</taxon>
    </lineage>
</organism>
<keyword evidence="2" id="KW-0805">Transcription regulation</keyword>
<gene>
    <name evidence="6" type="ORF">NZK81_17740</name>
</gene>
<evidence type="ECO:0000256" key="3">
    <source>
        <dbReference type="ARBA" id="ARBA00023125"/>
    </source>
</evidence>
<dbReference type="SUPFAM" id="SSF53850">
    <property type="entry name" value="Periplasmic binding protein-like II"/>
    <property type="match status" value="1"/>
</dbReference>
<keyword evidence="7" id="KW-1185">Reference proteome</keyword>
<dbReference type="Gene3D" id="3.40.190.10">
    <property type="entry name" value="Periplasmic binding protein-like II"/>
    <property type="match status" value="2"/>
</dbReference>
<dbReference type="Pfam" id="PF00126">
    <property type="entry name" value="HTH_1"/>
    <property type="match status" value="1"/>
</dbReference>
<dbReference type="PROSITE" id="PS50931">
    <property type="entry name" value="HTH_LYSR"/>
    <property type="match status" value="1"/>
</dbReference>
<protein>
    <submittedName>
        <fullName evidence="6">LysR substrate-binding domain-containing protein</fullName>
    </submittedName>
</protein>
<evidence type="ECO:0000256" key="1">
    <source>
        <dbReference type="ARBA" id="ARBA00009437"/>
    </source>
</evidence>
<name>A0ABT2I998_9SPHN</name>
<dbReference type="Gene3D" id="1.10.10.10">
    <property type="entry name" value="Winged helix-like DNA-binding domain superfamily/Winged helix DNA-binding domain"/>
    <property type="match status" value="1"/>
</dbReference>
<dbReference type="SUPFAM" id="SSF46785">
    <property type="entry name" value="Winged helix' DNA-binding domain"/>
    <property type="match status" value="1"/>
</dbReference>
<dbReference type="InterPro" id="IPR036390">
    <property type="entry name" value="WH_DNA-bd_sf"/>
</dbReference>
<accession>A0ABT2I998</accession>
<evidence type="ECO:0000313" key="7">
    <source>
        <dbReference type="Proteomes" id="UP001165583"/>
    </source>
</evidence>
<dbReference type="InterPro" id="IPR000847">
    <property type="entry name" value="LysR_HTH_N"/>
</dbReference>
<evidence type="ECO:0000313" key="6">
    <source>
        <dbReference type="EMBL" id="MCT2401396.1"/>
    </source>
</evidence>
<dbReference type="PANTHER" id="PTHR30346:SF17">
    <property type="entry name" value="LYSR FAMILY TRANSCRIPTIONAL REGULATOR"/>
    <property type="match status" value="1"/>
</dbReference>
<sequence length="305" mass="34188">MIGIRQLRYFVAVVRHGSFRAAAQAVHISQPPLTRQIQQLEEEVGAELLVRRNRGVEPTPAGAAFFEDASHILELLDRATERARRIGIGQLGRLDVGVFGSAVLDTVPRIMKAFRNLYPDVDLVLHNMDRETQLRALRDRRIAIGLNRFFDDEPGLLSEPLYTERLLAVVPSSHRLAAQKTVHFSDLANEPLIFYPRVSRPTGFTYELTRLFHDRRLTPNVVQNVDDVFTAVALVSSGIGVSFVVESARNLQLPGIAYVPIDPAENVYFDLSMIWREDDTTPLVAAFLEVARTSDKRISPEHAAA</sequence>
<reference evidence="6" key="1">
    <citation type="submission" date="2022-09" db="EMBL/GenBank/DDBJ databases">
        <title>Novosphingobium sp. Nov., a polycyclic aromatic hydrocarbon-degrading bacterium isolated form mangrove sediments in HongKong.</title>
        <authorList>
            <person name="Hu Z."/>
        </authorList>
    </citation>
    <scope>NUCLEOTIDE SEQUENCE</scope>
    <source>
        <strain evidence="6">HK4-1</strain>
    </source>
</reference>
<evidence type="ECO:0000256" key="4">
    <source>
        <dbReference type="ARBA" id="ARBA00023163"/>
    </source>
</evidence>
<evidence type="ECO:0000259" key="5">
    <source>
        <dbReference type="PROSITE" id="PS50931"/>
    </source>
</evidence>
<dbReference type="Pfam" id="PF03466">
    <property type="entry name" value="LysR_substrate"/>
    <property type="match status" value="1"/>
</dbReference>
<dbReference type="PANTHER" id="PTHR30346">
    <property type="entry name" value="TRANSCRIPTIONAL DUAL REGULATOR HCAR-RELATED"/>
    <property type="match status" value="1"/>
</dbReference>
<dbReference type="InterPro" id="IPR036388">
    <property type="entry name" value="WH-like_DNA-bd_sf"/>
</dbReference>
<dbReference type="EMBL" id="JANZXA010000014">
    <property type="protein sequence ID" value="MCT2401396.1"/>
    <property type="molecule type" value="Genomic_DNA"/>
</dbReference>
<dbReference type="RefSeq" id="WP_260047424.1">
    <property type="nucleotide sequence ID" value="NZ_JANZXA010000014.1"/>
</dbReference>
<evidence type="ECO:0000256" key="2">
    <source>
        <dbReference type="ARBA" id="ARBA00023015"/>
    </source>
</evidence>